<dbReference type="OrthoDB" id="1810219at2"/>
<dbReference type="Proteomes" id="UP000180254">
    <property type="component" value="Unassembled WGS sequence"/>
</dbReference>
<dbReference type="Pfam" id="PF13240">
    <property type="entry name" value="Zn_Ribbon_1"/>
    <property type="match status" value="1"/>
</dbReference>
<gene>
    <name evidence="2" type="ORF">EUAN_01190</name>
</gene>
<comment type="caution">
    <text evidence="2">The sequence shown here is derived from an EMBL/GenBank/DDBJ whole genome shotgun (WGS) entry which is preliminary data.</text>
</comment>
<dbReference type="RefSeq" id="WP_071060610.1">
    <property type="nucleotide sequence ID" value="NZ_MKIE01000001.1"/>
</dbReference>
<evidence type="ECO:0000313" key="2">
    <source>
        <dbReference type="EMBL" id="OHW63255.1"/>
    </source>
</evidence>
<evidence type="ECO:0000259" key="1">
    <source>
        <dbReference type="Pfam" id="PF13240"/>
    </source>
</evidence>
<dbReference type="InterPro" id="IPR026870">
    <property type="entry name" value="Zinc_ribbon_dom"/>
</dbReference>
<accession>A0A1S1V9Z3</accession>
<dbReference type="EMBL" id="MKIE01000001">
    <property type="protein sequence ID" value="OHW63255.1"/>
    <property type="molecule type" value="Genomic_DNA"/>
</dbReference>
<proteinExistence type="predicted"/>
<name>A0A1S1V9Z3_9FIRM</name>
<reference evidence="2 3" key="1">
    <citation type="submission" date="2016-09" db="EMBL/GenBank/DDBJ databases">
        <title>Genome sequence of Eubacterium angustum.</title>
        <authorList>
            <person name="Poehlein A."/>
            <person name="Daniel R."/>
        </authorList>
    </citation>
    <scope>NUCLEOTIDE SEQUENCE [LARGE SCALE GENOMIC DNA]</scope>
    <source>
        <strain evidence="2 3">DSM 1989</strain>
    </source>
</reference>
<protein>
    <recommendedName>
        <fullName evidence="1">Zinc-ribbon domain-containing protein</fullName>
    </recommendedName>
</protein>
<organism evidence="2 3">
    <name type="scientific">Andreesenia angusta</name>
    <dbReference type="NCBI Taxonomy" id="39480"/>
    <lineage>
        <taxon>Bacteria</taxon>
        <taxon>Bacillati</taxon>
        <taxon>Bacillota</taxon>
        <taxon>Tissierellia</taxon>
        <taxon>Tissierellales</taxon>
        <taxon>Gottschalkiaceae</taxon>
        <taxon>Andreesenia</taxon>
    </lineage>
</organism>
<keyword evidence="3" id="KW-1185">Reference proteome</keyword>
<dbReference type="AlphaFoldDB" id="A0A1S1V9Z3"/>
<feature type="domain" description="Zinc-ribbon" evidence="1">
    <location>
        <begin position="352"/>
        <end position="374"/>
    </location>
</feature>
<dbReference type="STRING" id="39480.EUAN_01190"/>
<sequence length="375" mass="42730">MKSRNETVIFEVELRDVGSLLLDVLGIEPNRGSAFYEAGLAGIEPIEDLREKYRELLEDEDFIKAIRIASEPDVYAINRIGGGCMDLNEVRLHGKASEGKCLAATARAADGTYQIQLYKDYKEYLDWWTDSFAGKSEEAVDGYIPRRLSMEQLLFVLHVIDSFRIVSYKNLLNHIYVEKAYISYSEFAETMADSVRSRDIRWLLPTFMAVLPGFEKYSLKMAPEDAAFLVEQGIMENAKLSKDDEPVMVFGESGHRLGVEFFRFWMLSSGFEIRKLGAEGFETKERFFVAPTAVANHFMDIKGKATVECSSYTREQLVSKLEKLFGDSFKVEDVIRAHDTLKMPRSETEMIYCRACGKQISSSSKFCKYCGAKLR</sequence>
<evidence type="ECO:0000313" key="3">
    <source>
        <dbReference type="Proteomes" id="UP000180254"/>
    </source>
</evidence>